<dbReference type="InterPro" id="IPR011009">
    <property type="entry name" value="Kinase-like_dom_sf"/>
</dbReference>
<dbReference type="SUPFAM" id="SSF56112">
    <property type="entry name" value="Protein kinase-like (PK-like)"/>
    <property type="match status" value="1"/>
</dbReference>
<comment type="caution">
    <text evidence="2">The sequence shown here is derived from an EMBL/GenBank/DDBJ whole genome shotgun (WGS) entry which is preliminary data.</text>
</comment>
<sequence>MRTVSFVPHRRLITLRNPGGVPGPTADPDLALLTGPSVPDILGAALTPAGGTLRGWSLRDVDHRPGDRTTASYVVRVAWADGEREETFAATVSGRRPEGGLVVTDGDRFIQVWRFPFDPELPGLAAACFPSSVADLLRGLGLPPDGVQLQVVSYRPRKRAVVEVVTERQRLFIKVLRPRQVRDVDSRHRVLTAAGVAVPRSLGWSDDGIIVLAPLRGTPLRTALESGTTALHDPADLVTLLDRLPDELAGLPRRLPWSAHAEHYAGVVAAAAPTLGVRVRALAGDIAAELAAYDGSGSGSGDEPTHGDFYDAQLFVEHGAVSGLLDIDTMGPGRRADDLGCLVAHLSVLATGGFPAAAGARAALTDWLPVLDRRVDPAELRLRAAGVVLSLATGPYRAQDPGWEKATADRVELIERWLDAAASAGSGSSENALIRLS</sequence>
<feature type="domain" description="Aminoglycoside phosphotransferase" evidence="1">
    <location>
        <begin position="161"/>
        <end position="368"/>
    </location>
</feature>
<dbReference type="InterPro" id="IPR002575">
    <property type="entry name" value="Aminoglycoside_PTrfase"/>
</dbReference>
<evidence type="ECO:0000259" key="1">
    <source>
        <dbReference type="Pfam" id="PF01636"/>
    </source>
</evidence>
<dbReference type="AlphaFoldDB" id="A0A4R4RNV3"/>
<protein>
    <submittedName>
        <fullName evidence="2">Aminoglycoside phosphotransferase</fullName>
    </submittedName>
</protein>
<dbReference type="Pfam" id="PF01636">
    <property type="entry name" value="APH"/>
    <property type="match status" value="1"/>
</dbReference>
<evidence type="ECO:0000313" key="2">
    <source>
        <dbReference type="EMBL" id="TDC50799.1"/>
    </source>
</evidence>
<gene>
    <name evidence="2" type="ORF">E1212_13685</name>
</gene>
<reference evidence="2 3" key="1">
    <citation type="submission" date="2019-02" db="EMBL/GenBank/DDBJ databases">
        <title>Draft genome sequences of novel Actinobacteria.</title>
        <authorList>
            <person name="Sahin N."/>
            <person name="Ay H."/>
            <person name="Saygin H."/>
        </authorList>
    </citation>
    <scope>NUCLEOTIDE SEQUENCE [LARGE SCALE GENOMIC DNA]</scope>
    <source>
        <strain evidence="2 3">KC603</strain>
    </source>
</reference>
<dbReference type="Proteomes" id="UP000295621">
    <property type="component" value="Unassembled WGS sequence"/>
</dbReference>
<organism evidence="2 3">
    <name type="scientific">Jiangella ureilytica</name>
    <dbReference type="NCBI Taxonomy" id="2530374"/>
    <lineage>
        <taxon>Bacteria</taxon>
        <taxon>Bacillati</taxon>
        <taxon>Actinomycetota</taxon>
        <taxon>Actinomycetes</taxon>
        <taxon>Jiangellales</taxon>
        <taxon>Jiangellaceae</taxon>
        <taxon>Jiangella</taxon>
    </lineage>
</organism>
<proteinExistence type="predicted"/>
<dbReference type="OrthoDB" id="3837844at2"/>
<accession>A0A4R4RNV3</accession>
<dbReference type="GO" id="GO:0016740">
    <property type="term" value="F:transferase activity"/>
    <property type="evidence" value="ECO:0007669"/>
    <property type="project" value="UniProtKB-KW"/>
</dbReference>
<dbReference type="EMBL" id="SMKL01000027">
    <property type="protein sequence ID" value="TDC50799.1"/>
    <property type="molecule type" value="Genomic_DNA"/>
</dbReference>
<keyword evidence="2" id="KW-0808">Transferase</keyword>
<keyword evidence="3" id="KW-1185">Reference proteome</keyword>
<evidence type="ECO:0000313" key="3">
    <source>
        <dbReference type="Proteomes" id="UP000295621"/>
    </source>
</evidence>
<name>A0A4R4RNV3_9ACTN</name>